<reference evidence="10" key="1">
    <citation type="journal article" date="2019" name="Int. J. Syst. Evol. Microbiol.">
        <title>The Global Catalogue of Microorganisms (GCM) 10K type strain sequencing project: providing services to taxonomists for standard genome sequencing and annotation.</title>
        <authorList>
            <consortium name="The Broad Institute Genomics Platform"/>
            <consortium name="The Broad Institute Genome Sequencing Center for Infectious Disease"/>
            <person name="Wu L."/>
            <person name="Ma J."/>
        </authorList>
    </citation>
    <scope>NUCLEOTIDE SEQUENCE [LARGE SCALE GENOMIC DNA]</scope>
    <source>
        <strain evidence="10">JCM 17938</strain>
    </source>
</reference>
<organism evidence="9 10">
    <name type="scientific">Actinoallomurus liliacearum</name>
    <dbReference type="NCBI Taxonomy" id="1080073"/>
    <lineage>
        <taxon>Bacteria</taxon>
        <taxon>Bacillati</taxon>
        <taxon>Actinomycetota</taxon>
        <taxon>Actinomycetes</taxon>
        <taxon>Streptosporangiales</taxon>
        <taxon>Thermomonosporaceae</taxon>
        <taxon>Actinoallomurus</taxon>
    </lineage>
</organism>
<keyword evidence="5 7" id="KW-1133">Transmembrane helix</keyword>
<dbReference type="PANTHER" id="PTHR30193">
    <property type="entry name" value="ABC TRANSPORTER PERMEASE PROTEIN"/>
    <property type="match status" value="1"/>
</dbReference>
<dbReference type="PANTHER" id="PTHR30193:SF37">
    <property type="entry name" value="INNER MEMBRANE ABC TRANSPORTER PERMEASE PROTEIN YCJO"/>
    <property type="match status" value="1"/>
</dbReference>
<proteinExistence type="inferred from homology"/>
<dbReference type="SUPFAM" id="SSF161098">
    <property type="entry name" value="MetI-like"/>
    <property type="match status" value="1"/>
</dbReference>
<dbReference type="RefSeq" id="WP_345360967.1">
    <property type="nucleotide sequence ID" value="NZ_BAABHJ010000022.1"/>
</dbReference>
<evidence type="ECO:0000256" key="2">
    <source>
        <dbReference type="ARBA" id="ARBA00022448"/>
    </source>
</evidence>
<feature type="domain" description="ABC transmembrane type-1" evidence="8">
    <location>
        <begin position="79"/>
        <end position="291"/>
    </location>
</feature>
<protein>
    <submittedName>
        <fullName evidence="9">Sugar ABC transporter permease</fullName>
    </submittedName>
</protein>
<evidence type="ECO:0000256" key="5">
    <source>
        <dbReference type="ARBA" id="ARBA00022989"/>
    </source>
</evidence>
<keyword evidence="10" id="KW-1185">Reference proteome</keyword>
<evidence type="ECO:0000313" key="9">
    <source>
        <dbReference type="EMBL" id="GAA4613140.1"/>
    </source>
</evidence>
<accession>A0ABP8TP67</accession>
<dbReference type="InterPro" id="IPR000515">
    <property type="entry name" value="MetI-like"/>
</dbReference>
<dbReference type="InterPro" id="IPR051393">
    <property type="entry name" value="ABC_transporter_permease"/>
</dbReference>
<dbReference type="Pfam" id="PF00528">
    <property type="entry name" value="BPD_transp_1"/>
    <property type="match status" value="1"/>
</dbReference>
<comment type="similarity">
    <text evidence="7">Belongs to the binding-protein-dependent transport system permease family.</text>
</comment>
<name>A0ABP8TP67_9ACTN</name>
<evidence type="ECO:0000256" key="1">
    <source>
        <dbReference type="ARBA" id="ARBA00004651"/>
    </source>
</evidence>
<feature type="transmembrane region" description="Helical" evidence="7">
    <location>
        <begin position="116"/>
        <end position="136"/>
    </location>
</feature>
<dbReference type="CDD" id="cd06261">
    <property type="entry name" value="TM_PBP2"/>
    <property type="match status" value="1"/>
</dbReference>
<evidence type="ECO:0000259" key="8">
    <source>
        <dbReference type="PROSITE" id="PS50928"/>
    </source>
</evidence>
<sequence>MRRSGLQARGGLSLRARRRLSAYGFIAPSMIILGVFLAWPMIWSLRTSFYDASQFAPPTFVGLGNYRKLLTDATFRGDLVNTLEYAAVVTPISVALALAFALMLNRRLRGRSFFRASIFLPAVLSLGVMGIAWDFVLDPNIGLLPRWLQHAGLSLGNGVHDPNWAMAYVMFVGIWKNTGFYMVMYLAGLGTIPTDFYEAAAIDGAGPWARFRHITWPLLSNTTLFVFVIAAIASLQAFDQIFVMTRGGPFFKTETLVYLVYRKGFTDFDFGYASAVAWVLVVLVFVISLVQNFFFSRRQVKY</sequence>
<comment type="caution">
    <text evidence="9">The sequence shown here is derived from an EMBL/GenBank/DDBJ whole genome shotgun (WGS) entry which is preliminary data.</text>
</comment>
<evidence type="ECO:0000313" key="10">
    <source>
        <dbReference type="Proteomes" id="UP001500212"/>
    </source>
</evidence>
<evidence type="ECO:0000256" key="7">
    <source>
        <dbReference type="RuleBase" id="RU363032"/>
    </source>
</evidence>
<keyword evidence="4 7" id="KW-0812">Transmembrane</keyword>
<evidence type="ECO:0000256" key="6">
    <source>
        <dbReference type="ARBA" id="ARBA00023136"/>
    </source>
</evidence>
<evidence type="ECO:0000256" key="3">
    <source>
        <dbReference type="ARBA" id="ARBA00022475"/>
    </source>
</evidence>
<dbReference type="EMBL" id="BAABHJ010000022">
    <property type="protein sequence ID" value="GAA4613140.1"/>
    <property type="molecule type" value="Genomic_DNA"/>
</dbReference>
<keyword evidence="6 7" id="KW-0472">Membrane</keyword>
<comment type="subcellular location">
    <subcellularLocation>
        <location evidence="1 7">Cell membrane</location>
        <topology evidence="1 7">Multi-pass membrane protein</topology>
    </subcellularLocation>
</comment>
<feature type="transmembrane region" description="Helical" evidence="7">
    <location>
        <begin position="165"/>
        <end position="187"/>
    </location>
</feature>
<keyword evidence="2 7" id="KW-0813">Transport</keyword>
<feature type="transmembrane region" description="Helical" evidence="7">
    <location>
        <begin position="20"/>
        <end position="42"/>
    </location>
</feature>
<evidence type="ECO:0000256" key="4">
    <source>
        <dbReference type="ARBA" id="ARBA00022692"/>
    </source>
</evidence>
<gene>
    <name evidence="9" type="ORF">GCM10023195_56720</name>
</gene>
<keyword evidence="3" id="KW-1003">Cell membrane</keyword>
<dbReference type="InterPro" id="IPR035906">
    <property type="entry name" value="MetI-like_sf"/>
</dbReference>
<feature type="transmembrane region" description="Helical" evidence="7">
    <location>
        <begin position="218"/>
        <end position="238"/>
    </location>
</feature>
<dbReference type="Proteomes" id="UP001500212">
    <property type="component" value="Unassembled WGS sequence"/>
</dbReference>
<feature type="transmembrane region" description="Helical" evidence="7">
    <location>
        <begin position="85"/>
        <end position="104"/>
    </location>
</feature>
<dbReference type="PROSITE" id="PS50928">
    <property type="entry name" value="ABC_TM1"/>
    <property type="match status" value="1"/>
</dbReference>
<feature type="transmembrane region" description="Helical" evidence="7">
    <location>
        <begin position="270"/>
        <end position="295"/>
    </location>
</feature>
<dbReference type="Gene3D" id="1.10.3720.10">
    <property type="entry name" value="MetI-like"/>
    <property type="match status" value="1"/>
</dbReference>